<proteinExistence type="inferred from homology"/>
<name>A0A9W9DR41_9AGAR</name>
<dbReference type="InterPro" id="IPR050509">
    <property type="entry name" value="CoA-transferase_III"/>
</dbReference>
<evidence type="ECO:0000313" key="3">
    <source>
        <dbReference type="Proteomes" id="UP001150266"/>
    </source>
</evidence>
<dbReference type="AlphaFoldDB" id="A0A9W9DR41"/>
<dbReference type="GO" id="GO:0003824">
    <property type="term" value="F:catalytic activity"/>
    <property type="evidence" value="ECO:0007669"/>
    <property type="project" value="InterPro"/>
</dbReference>
<comment type="caution">
    <text evidence="2">The sequence shown here is derived from an EMBL/GenBank/DDBJ whole genome shotgun (WGS) entry which is preliminary data.</text>
</comment>
<keyword evidence="3" id="KW-1185">Reference proteome</keyword>
<reference evidence="2" key="1">
    <citation type="submission" date="2022-08" db="EMBL/GenBank/DDBJ databases">
        <title>A Global Phylogenomic Analysis of the Shiitake Genus Lentinula.</title>
        <authorList>
            <consortium name="DOE Joint Genome Institute"/>
            <person name="Sierra-Patev S."/>
            <person name="Min B."/>
            <person name="Naranjo-Ortiz M."/>
            <person name="Looney B."/>
            <person name="Konkel Z."/>
            <person name="Slot J.C."/>
            <person name="Sakamoto Y."/>
            <person name="Steenwyk J.L."/>
            <person name="Rokas A."/>
            <person name="Carro J."/>
            <person name="Camarero S."/>
            <person name="Ferreira P."/>
            <person name="Molpeceres G."/>
            <person name="Ruiz-Duenas F.J."/>
            <person name="Serrano A."/>
            <person name="Henrissat B."/>
            <person name="Drula E."/>
            <person name="Hughes K.W."/>
            <person name="Mata J.L."/>
            <person name="Ishikawa N.K."/>
            <person name="Vargas-Isla R."/>
            <person name="Ushijima S."/>
            <person name="Smith C.A."/>
            <person name="Ahrendt S."/>
            <person name="Andreopoulos W."/>
            <person name="He G."/>
            <person name="Labutti K."/>
            <person name="Lipzen A."/>
            <person name="Ng V."/>
            <person name="Riley R."/>
            <person name="Sandor L."/>
            <person name="Barry K."/>
            <person name="Martinez A.T."/>
            <person name="Xiao Y."/>
            <person name="Gibbons J.G."/>
            <person name="Terashima K."/>
            <person name="Grigoriev I.V."/>
            <person name="Hibbett D.S."/>
        </authorList>
    </citation>
    <scope>NUCLEOTIDE SEQUENCE</scope>
    <source>
        <strain evidence="2">JLM2183</strain>
    </source>
</reference>
<protein>
    <submittedName>
        <fullName evidence="2">CoA-transferase family III domain-containing protein</fullName>
    </submittedName>
</protein>
<dbReference type="InterPro" id="IPR003673">
    <property type="entry name" value="CoA-Trfase_fam_III"/>
</dbReference>
<gene>
    <name evidence="2" type="ORF">J3R30DRAFT_3669375</name>
</gene>
<dbReference type="PANTHER" id="PTHR48228">
    <property type="entry name" value="SUCCINYL-COA--D-CITRAMALATE COA-TRANSFERASE"/>
    <property type="match status" value="1"/>
</dbReference>
<dbReference type="Pfam" id="PF02515">
    <property type="entry name" value="CoA_transf_3"/>
    <property type="match status" value="1"/>
</dbReference>
<dbReference type="SUPFAM" id="SSF89796">
    <property type="entry name" value="CoA-transferase family III (CaiB/BaiF)"/>
    <property type="match status" value="2"/>
</dbReference>
<comment type="similarity">
    <text evidence="1">Belongs to the CoA-transferase III family.</text>
</comment>
<evidence type="ECO:0000313" key="2">
    <source>
        <dbReference type="EMBL" id="KAJ4482452.1"/>
    </source>
</evidence>
<organism evidence="2 3">
    <name type="scientific">Lentinula aciculospora</name>
    <dbReference type="NCBI Taxonomy" id="153920"/>
    <lineage>
        <taxon>Eukaryota</taxon>
        <taxon>Fungi</taxon>
        <taxon>Dikarya</taxon>
        <taxon>Basidiomycota</taxon>
        <taxon>Agaricomycotina</taxon>
        <taxon>Agaricomycetes</taxon>
        <taxon>Agaricomycetidae</taxon>
        <taxon>Agaricales</taxon>
        <taxon>Marasmiineae</taxon>
        <taxon>Omphalotaceae</taxon>
        <taxon>Lentinula</taxon>
    </lineage>
</organism>
<dbReference type="EMBL" id="JAOTPV010000005">
    <property type="protein sequence ID" value="KAJ4482452.1"/>
    <property type="molecule type" value="Genomic_DNA"/>
</dbReference>
<accession>A0A9W9DR41</accession>
<dbReference type="Proteomes" id="UP001150266">
    <property type="component" value="Unassembled WGS sequence"/>
</dbReference>
<dbReference type="OrthoDB" id="2308815at2759"/>
<dbReference type="Gene3D" id="3.40.50.10540">
    <property type="entry name" value="Crotonobetainyl-coa:carnitine coa-transferase, domain 1"/>
    <property type="match status" value="1"/>
</dbReference>
<dbReference type="PANTHER" id="PTHR48228:SF4">
    <property type="entry name" value="BLR3030 PROTEIN"/>
    <property type="match status" value="1"/>
</dbReference>
<sequence length="381" mass="41504">MNDTALGAIALHLPDNMRGSIMKAFYTLNDRKYIRVHTNFPLHRHGILSMLGLPNSSDITRDQVQEAFKQWDASAFEEKAVEFRMCAFTLRTFDEWDNHPQGLAIKNEPPRKVSSLSSSCLHPLANNKLLDLSRVLAGPVAERTLAAHGADVLLVTSPNLPALPDLDVDTSQGKRTTQIDLTLAEDKEKLQRLIFDADVFLQAYRPGALEGKGFGTHEVFDSLVQTATGFNAAESQAYAGFQRSLVSLLRPKPFPVQALDHAAGYLLAYGVNVALCKTLTIRGWLMGSSLAAVAQWLRSLGRVLPEVGFGQAAKPMPSITSPPDLEVSDLSSEWGLSHTSSDGKIMTALKHAAILSETPVKEATAPISLNSSLPEWLPLSV</sequence>
<dbReference type="InterPro" id="IPR023606">
    <property type="entry name" value="CoA-Trfase_III_dom_1_sf"/>
</dbReference>
<evidence type="ECO:0000256" key="1">
    <source>
        <dbReference type="ARBA" id="ARBA00008383"/>
    </source>
</evidence>